<accession>A0A8X7CEG2</accession>
<dbReference type="EMBL" id="BMAV01015873">
    <property type="protein sequence ID" value="GFY66183.1"/>
    <property type="molecule type" value="Genomic_DNA"/>
</dbReference>
<evidence type="ECO:0000313" key="1">
    <source>
        <dbReference type="EMBL" id="GFY66183.1"/>
    </source>
</evidence>
<dbReference type="OrthoDB" id="10361703at2759"/>
<gene>
    <name evidence="1" type="ORF">TNIN_126281</name>
</gene>
<organism evidence="1 2">
    <name type="scientific">Trichonephila inaurata madagascariensis</name>
    <dbReference type="NCBI Taxonomy" id="2747483"/>
    <lineage>
        <taxon>Eukaryota</taxon>
        <taxon>Metazoa</taxon>
        <taxon>Ecdysozoa</taxon>
        <taxon>Arthropoda</taxon>
        <taxon>Chelicerata</taxon>
        <taxon>Arachnida</taxon>
        <taxon>Araneae</taxon>
        <taxon>Araneomorphae</taxon>
        <taxon>Entelegynae</taxon>
        <taxon>Araneoidea</taxon>
        <taxon>Nephilidae</taxon>
        <taxon>Trichonephila</taxon>
        <taxon>Trichonephila inaurata</taxon>
    </lineage>
</organism>
<name>A0A8X7CEG2_9ARAC</name>
<dbReference type="Proteomes" id="UP000886998">
    <property type="component" value="Unassembled WGS sequence"/>
</dbReference>
<dbReference type="AlphaFoldDB" id="A0A8X7CEG2"/>
<sequence length="87" mass="9894">MVIRPIQRIFRLERQPEELPIAAVLMEKIPESSTTSDAPIAYTGPEVIPELTEVTPAMGNCKFSRYGRKIKMPQKLDLVYLTVLFES</sequence>
<keyword evidence="2" id="KW-1185">Reference proteome</keyword>
<reference evidence="1" key="1">
    <citation type="submission" date="2020-08" db="EMBL/GenBank/DDBJ databases">
        <title>Multicomponent nature underlies the extraordinary mechanical properties of spider dragline silk.</title>
        <authorList>
            <person name="Kono N."/>
            <person name="Nakamura H."/>
            <person name="Mori M."/>
            <person name="Yoshida Y."/>
            <person name="Ohtoshi R."/>
            <person name="Malay A.D."/>
            <person name="Moran D.A.P."/>
            <person name="Tomita M."/>
            <person name="Numata K."/>
            <person name="Arakawa K."/>
        </authorList>
    </citation>
    <scope>NUCLEOTIDE SEQUENCE</scope>
</reference>
<evidence type="ECO:0000313" key="2">
    <source>
        <dbReference type="Proteomes" id="UP000886998"/>
    </source>
</evidence>
<protein>
    <submittedName>
        <fullName evidence="1">Uncharacterized protein</fullName>
    </submittedName>
</protein>
<proteinExistence type="predicted"/>
<comment type="caution">
    <text evidence="1">The sequence shown here is derived from an EMBL/GenBank/DDBJ whole genome shotgun (WGS) entry which is preliminary data.</text>
</comment>